<comment type="caution">
    <text evidence="1">The sequence shown here is derived from an EMBL/GenBank/DDBJ whole genome shotgun (WGS) entry which is preliminary data.</text>
</comment>
<protein>
    <submittedName>
        <fullName evidence="1">Uncharacterized protein</fullName>
    </submittedName>
</protein>
<reference evidence="1" key="1">
    <citation type="submission" date="2021-02" db="EMBL/GenBank/DDBJ databases">
        <title>Thiocyanate and organic carbon inputs drive convergent selection for specific autotrophic Afipia and Thiobacillus strains within complex microbiomes.</title>
        <authorList>
            <person name="Huddy R.J."/>
            <person name="Sachdeva R."/>
            <person name="Kadzinga F."/>
            <person name="Kantor R.S."/>
            <person name="Harrison S.T.L."/>
            <person name="Banfield J.F."/>
        </authorList>
    </citation>
    <scope>NUCLEOTIDE SEQUENCE</scope>
    <source>
        <strain evidence="1">SCN18_10_11_15_R1_P_69_7</strain>
    </source>
</reference>
<accession>A0A9D8L4W1</accession>
<organism evidence="1 2">
    <name type="scientific">Stenotrophomonas nitritireducens</name>
    <dbReference type="NCBI Taxonomy" id="83617"/>
    <lineage>
        <taxon>Bacteria</taxon>
        <taxon>Pseudomonadati</taxon>
        <taxon>Pseudomonadota</taxon>
        <taxon>Gammaproteobacteria</taxon>
        <taxon>Lysobacterales</taxon>
        <taxon>Lysobacteraceae</taxon>
        <taxon>Stenotrophomonas</taxon>
    </lineage>
</organism>
<evidence type="ECO:0000313" key="2">
    <source>
        <dbReference type="Proteomes" id="UP000664815"/>
    </source>
</evidence>
<dbReference type="AlphaFoldDB" id="A0A9D8L4W1"/>
<sequence>AVRVEIAGDGDKRLALLDAHADLDDPITRAVFLPNIPGLAWSAQPVVIGAVASVPALGANSDGSALFLADGPVSVSAVMDRGDLMEPGTFQLAPGGQQLLMQSPPVGPVVADVSSIGAGQQPATLRQALGDVFGRLGKAAWAAGDASSIDAATGYGGVGFYSRDAVTARAALGAILPSYGAGMYQAPDGVLRVARVVAPESVAVPAFEVIADFLAEDLIALPDDAPNLTRRFAYRPNAQALGAGDLVTDVADVPQARRDELTALFRGQVYAAGPLHPHYRHADVAAPFVSLFWRQADAQAEADRIVGLYAVMRHFYVLTIRGDQQLDVRPGQVGRITYPRYGLAAGKNVLVRCVERNPTTGDVVLNVWG</sequence>
<feature type="non-terminal residue" evidence="1">
    <location>
        <position position="1"/>
    </location>
</feature>
<name>A0A9D8L4W1_9GAMM</name>
<evidence type="ECO:0000313" key="1">
    <source>
        <dbReference type="EMBL" id="MBN8800030.1"/>
    </source>
</evidence>
<proteinExistence type="predicted"/>
<dbReference type="EMBL" id="JAFKMG010001068">
    <property type="protein sequence ID" value="MBN8800030.1"/>
    <property type="molecule type" value="Genomic_DNA"/>
</dbReference>
<gene>
    <name evidence="1" type="ORF">J0H45_11880</name>
</gene>
<dbReference type="Proteomes" id="UP000664815">
    <property type="component" value="Unassembled WGS sequence"/>
</dbReference>